<dbReference type="GO" id="GO:0009435">
    <property type="term" value="P:NAD+ biosynthetic process"/>
    <property type="evidence" value="ECO:0007669"/>
    <property type="project" value="TreeGrafter"/>
</dbReference>
<feature type="domain" description="Cytidyltransferase-like" evidence="1">
    <location>
        <begin position="9"/>
        <end position="161"/>
    </location>
</feature>
<keyword evidence="3" id="KW-1185">Reference proteome</keyword>
<evidence type="ECO:0000313" key="3">
    <source>
        <dbReference type="Proteomes" id="UP001162001"/>
    </source>
</evidence>
<proteinExistence type="predicted"/>
<reference evidence="2 3" key="1">
    <citation type="submission" date="2020-04" db="EMBL/GenBank/DDBJ databases">
        <title>Advantages and limits of metagenomic assembly and binning of a giant virus.</title>
        <authorList>
            <person name="Schulz F."/>
            <person name="Andreani J."/>
            <person name="Francis R."/>
            <person name="Boudjemaa H."/>
            <person name="Bou Khalil J.Y."/>
            <person name="Lee J."/>
            <person name="La Scola B."/>
            <person name="Woyke T."/>
        </authorList>
    </citation>
    <scope>NUCLEOTIDE SEQUENCE [LARGE SCALE GENOMIC DNA]</scope>
    <source>
        <strain evidence="2 3">FV1/VV64</strain>
    </source>
</reference>
<dbReference type="EMBL" id="MT418680">
    <property type="protein sequence ID" value="QKF94740.1"/>
    <property type="molecule type" value="Genomic_DNA"/>
</dbReference>
<dbReference type="Proteomes" id="UP001162001">
    <property type="component" value="Segment"/>
</dbReference>
<accession>A0A7D3QXU9</accession>
<evidence type="ECO:0000313" key="2">
    <source>
        <dbReference type="EMBL" id="QKF94740.1"/>
    </source>
</evidence>
<gene>
    <name evidence="2" type="ORF">Fadolivirus_1_1282</name>
</gene>
<dbReference type="Gene3D" id="3.40.50.620">
    <property type="entry name" value="HUPs"/>
    <property type="match status" value="1"/>
</dbReference>
<dbReference type="InterPro" id="IPR004821">
    <property type="entry name" value="Cyt_trans-like"/>
</dbReference>
<sequence>MAKPKAILFMGGSFNPPHIGHIDSMICAKEELESQGYDVIAGYFAVTTDDWVQKKGKEQALSFQHRMHMCQVAVDEVTGDNNNESWIRVSSTPYWSAYRLYRDIVKTHKNIKGFIVSGEDKYDETKSSSSYGLESIYISRGGDGPYLKAVRPGLSSTQIRNKLLKNPGIDTINTMVLEGILLSSIGKYMKDNIEQLHKELPLMF</sequence>
<organism evidence="2 3">
    <name type="scientific">Fadolivirus FV1/VV64</name>
    <dbReference type="NCBI Taxonomy" id="3070911"/>
    <lineage>
        <taxon>Viruses</taxon>
        <taxon>Varidnaviria</taxon>
        <taxon>Bamfordvirae</taxon>
        <taxon>Nucleocytoviricota</taxon>
        <taxon>Megaviricetes</taxon>
        <taxon>Imitervirales</taxon>
        <taxon>Mimiviridae</taxon>
        <taxon>Klosneuvirinae</taxon>
        <taxon>Fadolivirus</taxon>
        <taxon>Fadolivirus algeromassiliense</taxon>
    </lineage>
</organism>
<name>A0A7D3QXU9_9VIRU</name>
<evidence type="ECO:0000259" key="1">
    <source>
        <dbReference type="Pfam" id="PF01467"/>
    </source>
</evidence>
<dbReference type="InterPro" id="IPR051182">
    <property type="entry name" value="Euk_NMN_adenylyltrnsfrase"/>
</dbReference>
<dbReference type="InterPro" id="IPR014729">
    <property type="entry name" value="Rossmann-like_a/b/a_fold"/>
</dbReference>
<dbReference type="Pfam" id="PF01467">
    <property type="entry name" value="CTP_transf_like"/>
    <property type="match status" value="1"/>
</dbReference>
<dbReference type="PANTHER" id="PTHR12039:SF0">
    <property type="entry name" value="NICOTINAMIDE-NUCLEOTIDE ADENYLYLTRANSFERASE"/>
    <property type="match status" value="1"/>
</dbReference>
<dbReference type="GO" id="GO:0004515">
    <property type="term" value="F:nicotinate-nucleotide adenylyltransferase activity"/>
    <property type="evidence" value="ECO:0007669"/>
    <property type="project" value="TreeGrafter"/>
</dbReference>
<dbReference type="GO" id="GO:0000309">
    <property type="term" value="F:nicotinamide-nucleotide adenylyltransferase activity"/>
    <property type="evidence" value="ECO:0007669"/>
    <property type="project" value="TreeGrafter"/>
</dbReference>
<protein>
    <submittedName>
        <fullName evidence="2">Cytidyltransferase-like protein</fullName>
    </submittedName>
</protein>
<dbReference type="SUPFAM" id="SSF52374">
    <property type="entry name" value="Nucleotidylyl transferase"/>
    <property type="match status" value="1"/>
</dbReference>
<dbReference type="PANTHER" id="PTHR12039">
    <property type="entry name" value="NICOTINAMIDE MONONUCLEOTIDE ADENYLYLTRANSFERASE"/>
    <property type="match status" value="1"/>
</dbReference>